<dbReference type="InParanoid" id="A0A5C3NXX8"/>
<keyword evidence="3" id="KW-1185">Reference proteome</keyword>
<dbReference type="EMBL" id="ML211540">
    <property type="protein sequence ID" value="TFK81942.1"/>
    <property type="molecule type" value="Genomic_DNA"/>
</dbReference>
<reference evidence="2 3" key="1">
    <citation type="journal article" date="2019" name="Nat. Ecol. Evol.">
        <title>Megaphylogeny resolves global patterns of mushroom evolution.</title>
        <authorList>
            <person name="Varga T."/>
            <person name="Krizsan K."/>
            <person name="Foldi C."/>
            <person name="Dima B."/>
            <person name="Sanchez-Garcia M."/>
            <person name="Sanchez-Ramirez S."/>
            <person name="Szollosi G.J."/>
            <person name="Szarkandi J.G."/>
            <person name="Papp V."/>
            <person name="Albert L."/>
            <person name="Andreopoulos W."/>
            <person name="Angelini C."/>
            <person name="Antonin V."/>
            <person name="Barry K.W."/>
            <person name="Bougher N.L."/>
            <person name="Buchanan P."/>
            <person name="Buyck B."/>
            <person name="Bense V."/>
            <person name="Catcheside P."/>
            <person name="Chovatia M."/>
            <person name="Cooper J."/>
            <person name="Damon W."/>
            <person name="Desjardin D."/>
            <person name="Finy P."/>
            <person name="Geml J."/>
            <person name="Haridas S."/>
            <person name="Hughes K."/>
            <person name="Justo A."/>
            <person name="Karasinski D."/>
            <person name="Kautmanova I."/>
            <person name="Kiss B."/>
            <person name="Kocsube S."/>
            <person name="Kotiranta H."/>
            <person name="LaButti K.M."/>
            <person name="Lechner B.E."/>
            <person name="Liimatainen K."/>
            <person name="Lipzen A."/>
            <person name="Lukacs Z."/>
            <person name="Mihaltcheva S."/>
            <person name="Morgado L.N."/>
            <person name="Niskanen T."/>
            <person name="Noordeloos M.E."/>
            <person name="Ohm R.A."/>
            <person name="Ortiz-Santana B."/>
            <person name="Ovrebo C."/>
            <person name="Racz N."/>
            <person name="Riley R."/>
            <person name="Savchenko A."/>
            <person name="Shiryaev A."/>
            <person name="Soop K."/>
            <person name="Spirin V."/>
            <person name="Szebenyi C."/>
            <person name="Tomsovsky M."/>
            <person name="Tulloss R.E."/>
            <person name="Uehling J."/>
            <person name="Grigoriev I.V."/>
            <person name="Vagvolgyi C."/>
            <person name="Papp T."/>
            <person name="Martin F.M."/>
            <person name="Miettinen O."/>
            <person name="Hibbett D.S."/>
            <person name="Nagy L.G."/>
        </authorList>
    </citation>
    <scope>NUCLEOTIDE SEQUENCE [LARGE SCALE GENOMIC DNA]</scope>
    <source>
        <strain evidence="2 3">HHB13444</strain>
    </source>
</reference>
<sequence>MLLCSTLLVTASVKSLGQRWRRTPSRFTPTDTDRDGPQARWTYEAYASAERRRLGAFPLRHSRPATTAGHWNGLMANL</sequence>
<keyword evidence="1" id="KW-0732">Signal</keyword>
<gene>
    <name evidence="2" type="ORF">K466DRAFT_318788</name>
</gene>
<accession>A0A5C3NXX8</accession>
<evidence type="ECO:0000256" key="1">
    <source>
        <dbReference type="SAM" id="SignalP"/>
    </source>
</evidence>
<proteinExistence type="predicted"/>
<feature type="chain" id="PRO_5022788453" description="Secreted protein" evidence="1">
    <location>
        <begin position="18"/>
        <end position="78"/>
    </location>
</feature>
<evidence type="ECO:0008006" key="4">
    <source>
        <dbReference type="Google" id="ProtNLM"/>
    </source>
</evidence>
<evidence type="ECO:0000313" key="3">
    <source>
        <dbReference type="Proteomes" id="UP000308197"/>
    </source>
</evidence>
<feature type="signal peptide" evidence="1">
    <location>
        <begin position="1"/>
        <end position="17"/>
    </location>
</feature>
<protein>
    <recommendedName>
        <fullName evidence="4">Secreted protein</fullName>
    </recommendedName>
</protein>
<name>A0A5C3NXX8_9APHY</name>
<evidence type="ECO:0000313" key="2">
    <source>
        <dbReference type="EMBL" id="TFK81942.1"/>
    </source>
</evidence>
<organism evidence="2 3">
    <name type="scientific">Polyporus arcularius HHB13444</name>
    <dbReference type="NCBI Taxonomy" id="1314778"/>
    <lineage>
        <taxon>Eukaryota</taxon>
        <taxon>Fungi</taxon>
        <taxon>Dikarya</taxon>
        <taxon>Basidiomycota</taxon>
        <taxon>Agaricomycotina</taxon>
        <taxon>Agaricomycetes</taxon>
        <taxon>Polyporales</taxon>
        <taxon>Polyporaceae</taxon>
        <taxon>Polyporus</taxon>
    </lineage>
</organism>
<dbReference type="AlphaFoldDB" id="A0A5C3NXX8"/>
<dbReference type="Proteomes" id="UP000308197">
    <property type="component" value="Unassembled WGS sequence"/>
</dbReference>